<dbReference type="InterPro" id="IPR050300">
    <property type="entry name" value="GDXG_lipolytic_enzyme"/>
</dbReference>
<dbReference type="PANTHER" id="PTHR48081">
    <property type="entry name" value="AB HYDROLASE SUPERFAMILY PROTEIN C4A8.06C"/>
    <property type="match status" value="1"/>
</dbReference>
<dbReference type="Gene3D" id="3.40.50.1820">
    <property type="entry name" value="alpha/beta hydrolase"/>
    <property type="match status" value="1"/>
</dbReference>
<feature type="domain" description="Alpha/beta hydrolase fold-3" evidence="2">
    <location>
        <begin position="103"/>
        <end position="299"/>
    </location>
</feature>
<organism evidence="3 4">
    <name type="scientific">Acinetobacter lactucae</name>
    <dbReference type="NCBI Taxonomy" id="1785128"/>
    <lineage>
        <taxon>Bacteria</taxon>
        <taxon>Pseudomonadati</taxon>
        <taxon>Pseudomonadota</taxon>
        <taxon>Gammaproteobacteria</taxon>
        <taxon>Moraxellales</taxon>
        <taxon>Moraxellaceae</taxon>
        <taxon>Acinetobacter</taxon>
        <taxon>Acinetobacter calcoaceticus/baumannii complex</taxon>
    </lineage>
</organism>
<evidence type="ECO:0000256" key="1">
    <source>
        <dbReference type="ARBA" id="ARBA00022801"/>
    </source>
</evidence>
<dbReference type="RefSeq" id="WP_125697575.1">
    <property type="nucleotide sequence ID" value="NZ_RFES01000001.1"/>
</dbReference>
<dbReference type="InterPro" id="IPR013094">
    <property type="entry name" value="AB_hydrolase_3"/>
</dbReference>
<dbReference type="EMBL" id="RFES01000001">
    <property type="protein sequence ID" value="RSO60753.1"/>
    <property type="molecule type" value="Genomic_DNA"/>
</dbReference>
<dbReference type="SUPFAM" id="SSF53474">
    <property type="entry name" value="alpha/beta-Hydrolases"/>
    <property type="match status" value="1"/>
</dbReference>
<dbReference type="GO" id="GO:0016787">
    <property type="term" value="F:hydrolase activity"/>
    <property type="evidence" value="ECO:0007669"/>
    <property type="project" value="UniProtKB-KW"/>
</dbReference>
<evidence type="ECO:0000259" key="2">
    <source>
        <dbReference type="Pfam" id="PF07859"/>
    </source>
</evidence>
<accession>A0A3R9S440</accession>
<name>A0A3R9S440_9GAMM</name>
<comment type="caution">
    <text evidence="3">The sequence shown here is derived from an EMBL/GenBank/DDBJ whole genome shotgun (WGS) entry which is preliminary data.</text>
</comment>
<sequence length="323" mass="35781">MEESNFKPLIISERIIPSPSHLSDKARTMLNPFPSPMSAPFPNLEDKNAWRTYVKTIDDAVLPITKKFAPEGKFSIESTEIDGTKVHIITPEDIDPEDRTIIFDMHGGALIFCGGEFVIEMAKLTASRLKKRVWSVDYRMAPDYPFPAALEDGKKVYKALLEQRRPEEIVMHGLSAGGNLIAATLLKCRDEGMPLPAAIILQTPEVDLTESGDSFLTNAALDNYCGALMPVNLLYANGHDLKDPYVSPLFADFTLGFPPTLLTTGTRDIFLSNTVRMHRALRAANIPAELHVMEAGPHGNLSSTDECEAIDQDVRKFIKKHTS</sequence>
<evidence type="ECO:0000313" key="4">
    <source>
        <dbReference type="Proteomes" id="UP000276905"/>
    </source>
</evidence>
<gene>
    <name evidence="3" type="ORF">EA756_01285</name>
</gene>
<proteinExistence type="predicted"/>
<keyword evidence="1 3" id="KW-0378">Hydrolase</keyword>
<dbReference type="InterPro" id="IPR029058">
    <property type="entry name" value="AB_hydrolase_fold"/>
</dbReference>
<protein>
    <submittedName>
        <fullName evidence="3">Alpha/beta hydrolase</fullName>
    </submittedName>
</protein>
<dbReference type="AlphaFoldDB" id="A0A3R9S440"/>
<dbReference type="Pfam" id="PF07859">
    <property type="entry name" value="Abhydrolase_3"/>
    <property type="match status" value="1"/>
</dbReference>
<reference evidence="3 4" key="1">
    <citation type="submission" date="2018-10" db="EMBL/GenBank/DDBJ databases">
        <title>GWAS and RNA-Seq identify cryptic mechanisms of antimicrobial resistance in Acinetobacter baumannii.</title>
        <authorList>
            <person name="Sahl J.W."/>
        </authorList>
    </citation>
    <scope>NUCLEOTIDE SEQUENCE [LARGE SCALE GENOMIC DNA]</scope>
    <source>
        <strain evidence="3 4">TG41018</strain>
    </source>
</reference>
<dbReference type="PANTHER" id="PTHR48081:SF8">
    <property type="entry name" value="ALPHA_BETA HYDROLASE FOLD-3 DOMAIN-CONTAINING PROTEIN-RELATED"/>
    <property type="match status" value="1"/>
</dbReference>
<evidence type="ECO:0000313" key="3">
    <source>
        <dbReference type="EMBL" id="RSO60753.1"/>
    </source>
</evidence>
<dbReference type="Proteomes" id="UP000276905">
    <property type="component" value="Unassembled WGS sequence"/>
</dbReference>